<dbReference type="HOGENOM" id="CLU_3184319_0_0_6"/>
<dbReference type="EMBL" id="CP000672">
    <property type="protein sequence ID" value="ABR00226.1"/>
    <property type="molecule type" value="Genomic_DNA"/>
</dbReference>
<dbReference type="KEGG" id="hiq:CGSHiGG_06700"/>
<sequence length="46" mass="5277">MGHNLPWCYLKSAVSSAFVFKFKKEQNGFPSLPPEKLEICRKFSSV</sequence>
<gene>
    <name evidence="1" type="ordered locus">CGSHiGG_06700</name>
</gene>
<protein>
    <submittedName>
        <fullName evidence="1">Uncharacterized protein</fullName>
    </submittedName>
</protein>
<reference evidence="1 2" key="1">
    <citation type="journal article" date="2007" name="Genome Biol.">
        <title>Characterization and modeling of the Haemophilus influenzae core and supragenomes based on the complete genomic sequences of Rd and 12 clinical nontypeable strains.</title>
        <authorList>
            <person name="Hogg J.S."/>
            <person name="Hu F.Z."/>
            <person name="Janto B."/>
            <person name="Boissy R."/>
            <person name="Hayes J."/>
            <person name="Keefe R."/>
            <person name="Post J.C."/>
            <person name="Ehrlich G.D."/>
        </authorList>
    </citation>
    <scope>NUCLEOTIDE SEQUENCE [LARGE SCALE GENOMIC DNA]</scope>
    <source>
        <strain evidence="1 2">PittGG</strain>
    </source>
</reference>
<dbReference type="Proteomes" id="UP000001990">
    <property type="component" value="Chromosome"/>
</dbReference>
<dbReference type="AlphaFoldDB" id="A5UHH0"/>
<organism evidence="1 2">
    <name type="scientific">Haemophilus influenzae (strain PittGG)</name>
    <dbReference type="NCBI Taxonomy" id="374931"/>
    <lineage>
        <taxon>Bacteria</taxon>
        <taxon>Pseudomonadati</taxon>
        <taxon>Pseudomonadota</taxon>
        <taxon>Gammaproteobacteria</taxon>
        <taxon>Pasteurellales</taxon>
        <taxon>Pasteurellaceae</taxon>
        <taxon>Haemophilus</taxon>
    </lineage>
</organism>
<evidence type="ECO:0000313" key="1">
    <source>
        <dbReference type="EMBL" id="ABR00226.1"/>
    </source>
</evidence>
<evidence type="ECO:0000313" key="2">
    <source>
        <dbReference type="Proteomes" id="UP000001990"/>
    </source>
</evidence>
<proteinExistence type="predicted"/>
<accession>A5UHH0</accession>
<name>A5UHH0_HAEIG</name>